<dbReference type="PATRIC" id="fig|287.1477.peg.2426"/>
<dbReference type="GeneID" id="77220998"/>
<evidence type="ECO:0000313" key="5">
    <source>
        <dbReference type="EMBL" id="OTI61707.1"/>
    </source>
</evidence>
<reference evidence="7 11" key="6">
    <citation type="submission" date="2018-12" db="EMBL/GenBank/DDBJ databases">
        <title>Pseudomonas aeruginosa Diversity Panel.</title>
        <authorList>
            <person name="Snesrud E."/>
            <person name="Mcgann P."/>
        </authorList>
    </citation>
    <scope>NUCLEOTIDE SEQUENCE [LARGE SCALE GENOMIC DNA]</scope>
    <source>
        <strain evidence="7 11">MRSN6241</strain>
    </source>
</reference>
<evidence type="ECO:0000313" key="11">
    <source>
        <dbReference type="Proteomes" id="UP000276985"/>
    </source>
</evidence>
<reference evidence="4" key="9">
    <citation type="submission" date="2020-01" db="EMBL/GenBank/DDBJ databases">
        <title>Bacteria Cultured from War Wounds Associated with the Conflict in Eastern Ukraine.</title>
        <authorList>
            <person name="Snesrud E."/>
            <person name="Galac M.R."/>
            <person name="Mc Gann P."/>
            <person name="Valentine K."/>
            <person name="Viacheslav K."/>
        </authorList>
    </citation>
    <scope>NUCLEOTIDE SEQUENCE</scope>
    <source>
        <strain evidence="4">VNMU148</strain>
    </source>
</reference>
<evidence type="ECO:0000313" key="4">
    <source>
        <dbReference type="EMBL" id="MZZ12646.1"/>
    </source>
</evidence>
<evidence type="ECO:0000313" key="12">
    <source>
        <dbReference type="Proteomes" id="UP000284767"/>
    </source>
</evidence>
<evidence type="ECO:0000313" key="9">
    <source>
        <dbReference type="Proteomes" id="UP000045039"/>
    </source>
</evidence>
<dbReference type="Proteomes" id="UP000644192">
    <property type="component" value="Unassembled WGS sequence"/>
</dbReference>
<reference evidence="6 12" key="5">
    <citation type="submission" date="2017-08" db="EMBL/GenBank/DDBJ databases">
        <authorList>
            <person name="Feschi L."/>
            <person name="Jeukens J."/>
            <person name="Emond-Rheault J.-G."/>
            <person name="Kukavica-Ibrulj I."/>
            <person name="Boyle B."/>
            <person name="Levesque R.C."/>
        </authorList>
    </citation>
    <scope>NUCLEOTIDE SEQUENCE [LARGE SCALE GENOMIC DNA]</scope>
    <source>
        <strain evidence="6 12">PA-W36</strain>
    </source>
</reference>
<protein>
    <submittedName>
        <fullName evidence="8">Type III secretion system co-regulatory protein PtrC</fullName>
    </submittedName>
</protein>
<evidence type="ECO:0000313" key="7">
    <source>
        <dbReference type="EMBL" id="RTS43444.1"/>
    </source>
</evidence>
<dbReference type="Proteomes" id="UP000194857">
    <property type="component" value="Unassembled WGS sequence"/>
</dbReference>
<dbReference type="EMBL" id="WOAD01000017">
    <property type="protein sequence ID" value="MUI37284.1"/>
    <property type="molecule type" value="Genomic_DNA"/>
</dbReference>
<accession>A0A1S1C9K4</accession>
<reference evidence="9" key="2">
    <citation type="submission" date="2015-06" db="EMBL/GenBank/DDBJ databases">
        <authorList>
            <person name="Radhakrishnan Rajesh"/>
            <person name="Underwood Anthony"/>
            <person name="Al-Shahib Ali"/>
        </authorList>
    </citation>
    <scope>NUCLEOTIDE SEQUENCE [LARGE SCALE GENOMIC DNA]</scope>
    <source>
        <strain evidence="9">P19_London_7_VIM_2_05_10</strain>
    </source>
</reference>
<dbReference type="Proteomes" id="UP000284767">
    <property type="component" value="Unassembled WGS sequence"/>
</dbReference>
<accession>A0A072ZNP5</accession>
<evidence type="ECO:0000313" key="1">
    <source>
        <dbReference type="EMBL" id="ALI58729.1"/>
    </source>
</evidence>
<dbReference type="RefSeq" id="WP_003089814.1">
    <property type="nucleotide sequence ID" value="NZ_AP014622.1"/>
</dbReference>
<dbReference type="Proteomes" id="UP000433532">
    <property type="component" value="Unassembled WGS sequence"/>
</dbReference>
<dbReference type="EMBL" id="NFFZ01000006">
    <property type="protein sequence ID" value="OTI61707.1"/>
    <property type="molecule type" value="Genomic_DNA"/>
</dbReference>
<evidence type="ECO:0000313" key="6">
    <source>
        <dbReference type="EMBL" id="RPM07701.1"/>
    </source>
</evidence>
<dbReference type="Proteomes" id="UP000045039">
    <property type="component" value="Unassembled WGS sequence"/>
</dbReference>
<reference evidence="2" key="1">
    <citation type="submission" date="2015-06" db="EMBL/GenBank/DDBJ databases">
        <authorList>
            <person name="Radhakrishnan R."/>
            <person name="Underwood A."/>
            <person name="Al-Shahib A."/>
        </authorList>
    </citation>
    <scope>NUCLEOTIDE SEQUENCE</scope>
    <source>
        <strain evidence="2">P19_London_7_VIM_2_05_10</strain>
    </source>
</reference>
<reference evidence="8" key="11">
    <citation type="submission" date="2023-10" db="EMBL/GenBank/DDBJ databases">
        <title>Pathogen: clinical or host-associated sample.</title>
        <authorList>
            <person name="Hergert J."/>
            <person name="Casey R."/>
            <person name="Wagner J."/>
            <person name="Young E.L."/>
            <person name="Oakeson K.F."/>
        </authorList>
    </citation>
    <scope>NUCLEOTIDE SEQUENCE</scope>
    <source>
        <strain evidence="8">2021CK-01020</strain>
    </source>
</reference>
<reference evidence="5 10" key="4">
    <citation type="submission" date="2017-05" db="EMBL/GenBank/DDBJ databases">
        <authorList>
            <person name="Song R."/>
            <person name="Chenine A.L."/>
            <person name="Ruprecht R.M."/>
        </authorList>
    </citation>
    <scope>NUCLEOTIDE SEQUENCE [LARGE SCALE GENOMIC DNA]</scope>
    <source>
        <strain evidence="5 10">S567_C10_BS</strain>
    </source>
</reference>
<name>A0A072ZNP5_PSEAI</name>
<evidence type="ECO:0000313" key="2">
    <source>
        <dbReference type="EMBL" id="CRQ12775.1"/>
    </source>
</evidence>
<dbReference type="EMBL" id="NSNE01000020">
    <property type="protein sequence ID" value="RPM07701.1"/>
    <property type="molecule type" value="Genomic_DNA"/>
</dbReference>
<dbReference type="InterPro" id="IPR048081">
    <property type="entry name" value="T3SS_coreg_PtrC-like"/>
</dbReference>
<dbReference type="KEGG" id="paeb:NCGM1900_4043"/>
<evidence type="ECO:0000313" key="3">
    <source>
        <dbReference type="EMBL" id="MUI37284.1"/>
    </source>
</evidence>
<reference evidence="1" key="3">
    <citation type="submission" date="2015-08" db="EMBL/GenBank/DDBJ databases">
        <title>Pseudomonas aeruginosa strain CCBH4851 chromosome region.</title>
        <authorList>
            <person name="Silveira M.C."/>
            <person name="Carvalho-Assef A.P.D."/>
            <person name="Albano R.M."/>
        </authorList>
    </citation>
    <scope>NUCLEOTIDE SEQUENCE</scope>
    <source>
        <strain evidence="1">CCBH4851</strain>
    </source>
</reference>
<reference evidence="3 13" key="8">
    <citation type="submission" date="2019-11" db="EMBL/GenBank/DDBJ databases">
        <title>Genomes of ocular Pseudomonas aeruginosa isolates.</title>
        <authorList>
            <person name="Khan M."/>
            <person name="Rice S.A."/>
            <person name="Willcox M.D.P."/>
            <person name="Stapleton F."/>
        </authorList>
    </citation>
    <scope>NUCLEOTIDE SEQUENCE [LARGE SCALE GENOMIC DNA]</scope>
    <source>
        <strain evidence="3 13">PA221</strain>
    </source>
</reference>
<gene>
    <name evidence="8" type="primary">ptrC</name>
    <name evidence="5" type="ORF">CAZ10_13460</name>
    <name evidence="1" type="ORF">CCBH4851_00023</name>
    <name evidence="7" type="ORF">DY940_21070</name>
    <name evidence="3" type="ORF">GNQ48_19950</name>
    <name evidence="4" type="ORF">GUL26_10345</name>
    <name evidence="6" type="ORF">IPC1295_26875</name>
    <name evidence="8" type="ORF">L4V69_17565</name>
    <name evidence="2" type="ORF">PAERUG_P19_London_7_VIM_2_05_10_06857</name>
</gene>
<proteinExistence type="predicted"/>
<dbReference type="NCBIfam" id="NF041597">
    <property type="entry name" value="T3SS_coreg_PtrC"/>
    <property type="match status" value="1"/>
</dbReference>
<evidence type="ECO:0000313" key="10">
    <source>
        <dbReference type="Proteomes" id="UP000194857"/>
    </source>
</evidence>
<dbReference type="EMBL" id="CP136986">
    <property type="protein sequence ID" value="WOS80891.1"/>
    <property type="molecule type" value="Genomic_DNA"/>
</dbReference>
<dbReference type="Proteomes" id="UP001297540">
    <property type="component" value="Chromosome"/>
</dbReference>
<evidence type="ECO:0000313" key="13">
    <source>
        <dbReference type="Proteomes" id="UP000433532"/>
    </source>
</evidence>
<reference evidence="6 12" key="7">
    <citation type="submission" date="2019-01" db="EMBL/GenBank/DDBJ databases">
        <title>The Pseudomonas aeruginosa pan-genome provides new insights on its population structure, horizontal gene transfer and pathogenicity.</title>
        <authorList>
            <person name="Freschi L."/>
            <person name="Vincent A.T."/>
            <person name="Jeukens J."/>
            <person name="Emond-Rheault J.-G."/>
            <person name="Kukavica-Ibrulj I."/>
            <person name="Dupont M.-J."/>
            <person name="Charette S.J."/>
            <person name="Boyle B."/>
            <person name="Levesque R.C."/>
        </authorList>
    </citation>
    <scope>NUCLEOTIDE SEQUENCE [LARGE SCALE GENOMIC DNA]</scope>
    <source>
        <strain evidence="6 12">PA-W36</strain>
    </source>
</reference>
<organism evidence="3 13">
    <name type="scientific">Pseudomonas aeruginosa</name>
    <dbReference type="NCBI Taxonomy" id="287"/>
    <lineage>
        <taxon>Bacteria</taxon>
        <taxon>Pseudomonadati</taxon>
        <taxon>Pseudomonadota</taxon>
        <taxon>Gammaproteobacteria</taxon>
        <taxon>Pseudomonadales</taxon>
        <taxon>Pseudomonadaceae</taxon>
        <taxon>Pseudomonas</taxon>
    </lineage>
</organism>
<dbReference type="EMBL" id="WXZT01000006">
    <property type="protein sequence ID" value="MZZ12646.1"/>
    <property type="molecule type" value="Genomic_DNA"/>
</dbReference>
<sequence length="64" mass="7389">MLSARSRKAPTYGVTYVSLEDCTLHFETEYIIERRDGSLAHMPMRTPVSEREALQRLIESCIDD</sequence>
<dbReference type="EMBL" id="CVVU01000276">
    <property type="protein sequence ID" value="CRQ12775.1"/>
    <property type="molecule type" value="Genomic_DNA"/>
</dbReference>
<dbReference type="EMBL" id="KT454971">
    <property type="protein sequence ID" value="ALI58729.1"/>
    <property type="molecule type" value="Genomic_DNA"/>
</dbReference>
<dbReference type="Proteomes" id="UP000276985">
    <property type="component" value="Unassembled WGS sequence"/>
</dbReference>
<dbReference type="EMBL" id="RXTL01000027">
    <property type="protein sequence ID" value="RTS43444.1"/>
    <property type="molecule type" value="Genomic_DNA"/>
</dbReference>
<dbReference type="AlphaFoldDB" id="A0A072ZNP5"/>
<evidence type="ECO:0000313" key="8">
    <source>
        <dbReference type="EMBL" id="WOS80891.1"/>
    </source>
</evidence>
<reference evidence="8" key="10">
    <citation type="submission" date="2023-06" db="EMBL/GenBank/DDBJ databases">
        <authorList>
            <consortium name="Clinical and Environmental Microbiology Branch: Whole genome sequencing antimicrobial resistance pathogens in the healthcare setting"/>
        </authorList>
    </citation>
    <scope>NUCLEOTIDE SEQUENCE</scope>
    <source>
        <strain evidence="8">2021CK-01020</strain>
    </source>
</reference>